<dbReference type="RefSeq" id="WP_157005105.1">
    <property type="nucleotide sequence ID" value="NZ_WPOC01000009.1"/>
</dbReference>
<accession>A0A6N8IH83</accession>
<name>A0A6N8IH83_9ACTN</name>
<dbReference type="EMBL" id="WPOC01000009">
    <property type="protein sequence ID" value="MVN15177.1"/>
    <property type="molecule type" value="Genomic_DNA"/>
</dbReference>
<evidence type="ECO:0000313" key="5">
    <source>
        <dbReference type="EMBL" id="MVN15177.1"/>
    </source>
</evidence>
<feature type="domain" description="Pesticidal crystal protein Cry22Aa Ig-like" evidence="4">
    <location>
        <begin position="512"/>
        <end position="580"/>
    </location>
</feature>
<dbReference type="Gene3D" id="3.80.10.10">
    <property type="entry name" value="Ribonuclease Inhibitor"/>
    <property type="match status" value="2"/>
</dbReference>
<dbReference type="Proteomes" id="UP000468327">
    <property type="component" value="Unassembled WGS sequence"/>
</dbReference>
<feature type="chain" id="PRO_5026918372" evidence="3">
    <location>
        <begin position="27"/>
        <end position="641"/>
    </location>
</feature>
<keyword evidence="3" id="KW-0732">Signal</keyword>
<dbReference type="InterPro" id="IPR032675">
    <property type="entry name" value="LRR_dom_sf"/>
</dbReference>
<organism evidence="5 6">
    <name type="scientific">Gordonibacter urolithinfaciens</name>
    <dbReference type="NCBI Taxonomy" id="1335613"/>
    <lineage>
        <taxon>Bacteria</taxon>
        <taxon>Bacillati</taxon>
        <taxon>Actinomycetota</taxon>
        <taxon>Coriobacteriia</taxon>
        <taxon>Eggerthellales</taxon>
        <taxon>Eggerthellaceae</taxon>
        <taxon>Gordonibacter</taxon>
    </lineage>
</organism>
<feature type="compositionally biased region" description="Low complexity" evidence="1">
    <location>
        <begin position="590"/>
        <end position="607"/>
    </location>
</feature>
<dbReference type="AlphaFoldDB" id="A0A6N8IH83"/>
<keyword evidence="2" id="KW-0812">Transmembrane</keyword>
<feature type="signal peptide" evidence="3">
    <location>
        <begin position="1"/>
        <end position="26"/>
    </location>
</feature>
<keyword evidence="6" id="KW-1185">Reference proteome</keyword>
<proteinExistence type="predicted"/>
<protein>
    <submittedName>
        <fullName evidence="5">Leucine-rich repeat protein</fullName>
    </submittedName>
</protein>
<feature type="compositionally biased region" description="Low complexity" evidence="1">
    <location>
        <begin position="25"/>
        <end position="46"/>
    </location>
</feature>
<evidence type="ECO:0000256" key="1">
    <source>
        <dbReference type="SAM" id="MobiDB-lite"/>
    </source>
</evidence>
<feature type="region of interest" description="Disordered" evidence="1">
    <location>
        <begin position="590"/>
        <end position="610"/>
    </location>
</feature>
<dbReference type="InterPro" id="IPR013783">
    <property type="entry name" value="Ig-like_fold"/>
</dbReference>
<gene>
    <name evidence="5" type="ORF">GO738_07415</name>
</gene>
<evidence type="ECO:0000259" key="4">
    <source>
        <dbReference type="Pfam" id="PF16403"/>
    </source>
</evidence>
<dbReference type="InterPro" id="IPR053139">
    <property type="entry name" value="Surface_bspA-like"/>
</dbReference>
<evidence type="ECO:0000256" key="2">
    <source>
        <dbReference type="SAM" id="Phobius"/>
    </source>
</evidence>
<dbReference type="NCBIfam" id="TIGR02167">
    <property type="entry name" value="Liste_lipo_26"/>
    <property type="match status" value="2"/>
</dbReference>
<dbReference type="InterPro" id="IPR011889">
    <property type="entry name" value="Liste_lipo_26"/>
</dbReference>
<dbReference type="SUPFAM" id="SSF52058">
    <property type="entry name" value="L domain-like"/>
    <property type="match status" value="1"/>
</dbReference>
<sequence length="641" mass="69850">MTKRIICICLAALVATSGMQAAPAEAAPTEAAPTEAAPTEAAPTEAADTEGYGGFELSDWSWSELGGGVKLDRYKGESRKVAVPGKIGGYDKVYFTGSGMLFSLNNNKDSVTHFKTVAVDGVKPEFVGSLHDNFRFMRALEYVDMSQCEKRDVQGNRLDMMFYECTNLKYVDVTGLVNQAYVSAKDVFGNCPNLETIIGLDTWDVSGIESFFCMFDGCESLTDIDISNWNMSSATSTYCMFSECYSLESVSLPDFSNSINLQTSSGMFMNCTSLTSVDLSRFSPPNLEYAQSMFYGCRALERADLSFLNSGKLKVLSQIFEECTSLKEVVMPETNHWLTLASRMFYNCPSLDFVDLRSLDLSRVTEGAFTENFFLNPSEDGTENRLLVLSTDEKVINYNFDWDNRTGSGPTMDANGGTFASNLEGVRKDSSIFVLPELSNAAFENAIANVVENFEVPHKEGCTFDGWEKVENITVSSIMAESAFSRLNRDKYKARWSTEASVINRSPVISAEDRSLKVGDAFDPLDGVSAHDEEDGPIALSADNVMFNDVDASRPGNYSVTYRVMDSGGASSEKSIAVKVVDEHVTQLVTPTGEETPGGKTAGGEPKAMPRTGDGPFGVGIFGLALLSLGGLLLALRRTKS</sequence>
<dbReference type="InterPro" id="IPR026906">
    <property type="entry name" value="LRR_5"/>
</dbReference>
<comment type="caution">
    <text evidence="5">The sequence shown here is derived from an EMBL/GenBank/DDBJ whole genome shotgun (WGS) entry which is preliminary data.</text>
</comment>
<evidence type="ECO:0000313" key="6">
    <source>
        <dbReference type="Proteomes" id="UP000468327"/>
    </source>
</evidence>
<dbReference type="Gene3D" id="2.60.40.10">
    <property type="entry name" value="Immunoglobulins"/>
    <property type="match status" value="1"/>
</dbReference>
<feature type="region of interest" description="Disordered" evidence="1">
    <location>
        <begin position="25"/>
        <end position="48"/>
    </location>
</feature>
<dbReference type="PANTHER" id="PTHR45661">
    <property type="entry name" value="SURFACE ANTIGEN"/>
    <property type="match status" value="1"/>
</dbReference>
<keyword evidence="2" id="KW-1133">Transmembrane helix</keyword>
<reference evidence="5 6" key="1">
    <citation type="submission" date="2019-11" db="EMBL/GenBank/DDBJ databases">
        <title>Whole genome shotgun sequencing (WGS) data from Adlercreutzia equolifaciens ResAG-91, Eggerthella lenta MRI-F36, MRI-F37, MRI-F40, ResAG-49, ResAG-88, ResAG-121, ResAG-145, and Gordonibacter sp. ResAG-5, ResAG-26, ResAG-43, ResAG-50, ResAG-59.</title>
        <authorList>
            <person name="Stoll D.A."/>
            <person name="Danylec N."/>
            <person name="Franz C.M.A.P."/>
            <person name="Huch M."/>
        </authorList>
    </citation>
    <scope>NUCLEOTIDE SEQUENCE [LARGE SCALE GENOMIC DNA]</scope>
    <source>
        <strain evidence="5 6">ResAG-59</strain>
    </source>
</reference>
<dbReference type="GO" id="GO:0005975">
    <property type="term" value="P:carbohydrate metabolic process"/>
    <property type="evidence" value="ECO:0007669"/>
    <property type="project" value="UniProtKB-ARBA"/>
</dbReference>
<dbReference type="Pfam" id="PF13306">
    <property type="entry name" value="LRR_5"/>
    <property type="match status" value="1"/>
</dbReference>
<keyword evidence="2" id="KW-0472">Membrane</keyword>
<dbReference type="InterPro" id="IPR032179">
    <property type="entry name" value="Cry22Aa_Ig-like"/>
</dbReference>
<dbReference type="PANTHER" id="PTHR45661:SF3">
    <property type="entry name" value="IG-LIKE DOMAIN-CONTAINING PROTEIN"/>
    <property type="match status" value="1"/>
</dbReference>
<feature type="transmembrane region" description="Helical" evidence="2">
    <location>
        <begin position="617"/>
        <end position="636"/>
    </location>
</feature>
<dbReference type="Pfam" id="PF16403">
    <property type="entry name" value="Bact_surface_Ig-like"/>
    <property type="match status" value="1"/>
</dbReference>
<evidence type="ECO:0000256" key="3">
    <source>
        <dbReference type="SAM" id="SignalP"/>
    </source>
</evidence>